<keyword evidence="2 4" id="KW-0863">Zinc-finger</keyword>
<keyword evidence="8" id="KW-1185">Reference proteome</keyword>
<evidence type="ECO:0000256" key="4">
    <source>
        <dbReference type="PROSITE-ProRule" id="PRU00325"/>
    </source>
</evidence>
<dbReference type="InterPro" id="IPR007527">
    <property type="entry name" value="Znf_SWIM"/>
</dbReference>
<feature type="compositionally biased region" description="Basic residues" evidence="5">
    <location>
        <begin position="876"/>
        <end position="888"/>
    </location>
</feature>
<feature type="region of interest" description="Disordered" evidence="5">
    <location>
        <begin position="865"/>
        <end position="913"/>
    </location>
</feature>
<dbReference type="Pfam" id="PF10551">
    <property type="entry name" value="MULE"/>
    <property type="match status" value="1"/>
</dbReference>
<evidence type="ECO:0000313" key="8">
    <source>
        <dbReference type="Proteomes" id="UP001341281"/>
    </source>
</evidence>
<dbReference type="InterPro" id="IPR004332">
    <property type="entry name" value="Transposase_MuDR"/>
</dbReference>
<sequence length="913" mass="104189">MDPTSVLEGDNLKNSCRLDVTVNSYFTVLEGKKVYNRGRTINLVVDPENYALIDLEKDIDGYFKWGSHEKPVFWVVDKGDRWQCKLASDAQFLDLLRSSDLVKLFMTMGRRQNEEETMCAAANVVAKEMPAITDIVANEMHDDVLAKERATVAAAYVVCEEMTGAVDVVAKEKIGTAESGDEDMHVDMEWREVPEYGQTTAGPPMAEEEEKEHFMTAGCDPDGDEPIGSNEEWRYFKLVDGNNMKPVEVQQTRKRARPILDFDIDSVPDDVAGLVDDYIVPHTTYDKENPIIKEGDTFEDKHEFLETIRTYAIRNEFETKIEHSDKERYRARCKDASCEWKVFAKRLHGGNTFMVVKLSNLDVHTCCSSTTVKGREATINWLSRRSKDIVKEDSSLSAKKLQKRLQKQYNVDLSYWKVWSAKKSTMNDLHGTWEESFTMLWRFKAAVEESCPGSIVEIDCKKIDGKIHFSRMFVCIRACVDGFLAGCRPYLGVDSTHLTGKYKGQLAAATAIDGHNWMYPVAYAIFFKETNANWAWFMANLKKAIGTPPGLTIHSDACKGLAYGVKKIFKGDAEHRECFRHLMANFRKRYKGDVLKFMWPCAWACTARRHDYLMEKIATAAPTSISWLNKNHKLIWSRSKFSKKCKVDYVNNNISECFNGWIKDYKDLPVVDLMDKIRELIMEKIATRQDIAFRLEGRILPSVLHELNMKSRGLHYDFCKSGLLSAEISGTTNEGKTWRYGVDLKERTCGCGQWEVSGKPCTHAIFALGKFRQKELKMEDFVDEYYSIERFKLAYQFEVSPMGDKSQWPKNDPGFEMIPPPLERPAGRPRKQRIKASGEPGKRGPYQCKRCFKFGHIEKGCNATQAELEQELPPPRPKKQKKQSKTKSKAAEASTKGDELSNIVADPKLTLSP</sequence>
<dbReference type="Proteomes" id="UP001341281">
    <property type="component" value="Chromosome 09"/>
</dbReference>
<dbReference type="InterPro" id="IPR018289">
    <property type="entry name" value="MULE_transposase_dom"/>
</dbReference>
<evidence type="ECO:0000256" key="3">
    <source>
        <dbReference type="ARBA" id="ARBA00022833"/>
    </source>
</evidence>
<dbReference type="GO" id="GO:0008270">
    <property type="term" value="F:zinc ion binding"/>
    <property type="evidence" value="ECO:0007669"/>
    <property type="project" value="UniProtKB-KW"/>
</dbReference>
<evidence type="ECO:0000313" key="7">
    <source>
        <dbReference type="EMBL" id="WVZ95257.1"/>
    </source>
</evidence>
<dbReference type="AlphaFoldDB" id="A0AAQ3URU1"/>
<proteinExistence type="predicted"/>
<dbReference type="InterPro" id="IPR006564">
    <property type="entry name" value="Znf_PMZ"/>
</dbReference>
<accession>A0AAQ3URU1</accession>
<feature type="domain" description="SWIM-type" evidence="6">
    <location>
        <begin position="740"/>
        <end position="772"/>
    </location>
</feature>
<keyword evidence="1" id="KW-0479">Metal-binding</keyword>
<organism evidence="7 8">
    <name type="scientific">Paspalum notatum var. saurae</name>
    <dbReference type="NCBI Taxonomy" id="547442"/>
    <lineage>
        <taxon>Eukaryota</taxon>
        <taxon>Viridiplantae</taxon>
        <taxon>Streptophyta</taxon>
        <taxon>Embryophyta</taxon>
        <taxon>Tracheophyta</taxon>
        <taxon>Spermatophyta</taxon>
        <taxon>Magnoliopsida</taxon>
        <taxon>Liliopsida</taxon>
        <taxon>Poales</taxon>
        <taxon>Poaceae</taxon>
        <taxon>PACMAD clade</taxon>
        <taxon>Panicoideae</taxon>
        <taxon>Andropogonodae</taxon>
        <taxon>Paspaleae</taxon>
        <taxon>Paspalinae</taxon>
        <taxon>Paspalum</taxon>
    </lineage>
</organism>
<keyword evidence="3" id="KW-0862">Zinc</keyword>
<evidence type="ECO:0000256" key="2">
    <source>
        <dbReference type="ARBA" id="ARBA00022771"/>
    </source>
</evidence>
<dbReference type="Pfam" id="PF04434">
    <property type="entry name" value="SWIM"/>
    <property type="match status" value="1"/>
</dbReference>
<feature type="non-terminal residue" evidence="7">
    <location>
        <position position="913"/>
    </location>
</feature>
<dbReference type="SMART" id="SM00575">
    <property type="entry name" value="ZnF_PMZ"/>
    <property type="match status" value="1"/>
</dbReference>
<reference evidence="7 8" key="1">
    <citation type="submission" date="2024-02" db="EMBL/GenBank/DDBJ databases">
        <title>High-quality chromosome-scale genome assembly of Pensacola bahiagrass (Paspalum notatum Flugge var. saurae).</title>
        <authorList>
            <person name="Vega J.M."/>
            <person name="Podio M."/>
            <person name="Orjuela J."/>
            <person name="Siena L.A."/>
            <person name="Pessino S.C."/>
            <person name="Combes M.C."/>
            <person name="Mariac C."/>
            <person name="Albertini E."/>
            <person name="Pupilli F."/>
            <person name="Ortiz J.P.A."/>
            <person name="Leblanc O."/>
        </authorList>
    </citation>
    <scope>NUCLEOTIDE SEQUENCE [LARGE SCALE GENOMIC DNA]</scope>
    <source>
        <strain evidence="7">R1</strain>
        <tissue evidence="7">Leaf</tissue>
    </source>
</reference>
<dbReference type="PROSITE" id="PS50966">
    <property type="entry name" value="ZF_SWIM"/>
    <property type="match status" value="1"/>
</dbReference>
<dbReference type="PANTHER" id="PTHR31973">
    <property type="entry name" value="POLYPROTEIN, PUTATIVE-RELATED"/>
    <property type="match status" value="1"/>
</dbReference>
<name>A0AAQ3URU1_PASNO</name>
<evidence type="ECO:0000259" key="6">
    <source>
        <dbReference type="PROSITE" id="PS50966"/>
    </source>
</evidence>
<protein>
    <recommendedName>
        <fullName evidence="6">SWIM-type domain-containing protein</fullName>
    </recommendedName>
</protein>
<gene>
    <name evidence="7" type="ORF">U9M48_041048</name>
</gene>
<evidence type="ECO:0000256" key="1">
    <source>
        <dbReference type="ARBA" id="ARBA00022723"/>
    </source>
</evidence>
<evidence type="ECO:0000256" key="5">
    <source>
        <dbReference type="SAM" id="MobiDB-lite"/>
    </source>
</evidence>
<dbReference type="EMBL" id="CP144753">
    <property type="protein sequence ID" value="WVZ95257.1"/>
    <property type="molecule type" value="Genomic_DNA"/>
</dbReference>
<dbReference type="PANTHER" id="PTHR31973:SF187">
    <property type="entry name" value="MUTATOR TRANSPOSASE MUDRA PROTEIN"/>
    <property type="match status" value="1"/>
</dbReference>
<dbReference type="Pfam" id="PF03108">
    <property type="entry name" value="DBD_Tnp_Mut"/>
    <property type="match status" value="1"/>
</dbReference>
<feature type="region of interest" description="Disordered" evidence="5">
    <location>
        <begin position="803"/>
        <end position="842"/>
    </location>
</feature>